<dbReference type="PANTHER" id="PTHR30477:SF18">
    <property type="entry name" value="METAL TRANSPORT SYSTEM MEMBRANE PROTEIN CT_417-RELATED"/>
    <property type="match status" value="1"/>
</dbReference>
<evidence type="ECO:0000256" key="3">
    <source>
        <dbReference type="ARBA" id="ARBA00022692"/>
    </source>
</evidence>
<dbReference type="InterPro" id="IPR037294">
    <property type="entry name" value="ABC_BtuC-like"/>
</dbReference>
<evidence type="ECO:0000256" key="2">
    <source>
        <dbReference type="ARBA" id="ARBA00008034"/>
    </source>
</evidence>
<name>A0A4R8M1S9_9BACT</name>
<dbReference type="EMBL" id="SORI01000018">
    <property type="protein sequence ID" value="TDY56649.1"/>
    <property type="molecule type" value="Genomic_DNA"/>
</dbReference>
<dbReference type="Gene3D" id="1.10.3470.10">
    <property type="entry name" value="ABC transporter involved in vitamin B12 uptake, BtuC"/>
    <property type="match status" value="1"/>
</dbReference>
<feature type="transmembrane region" description="Helical" evidence="7">
    <location>
        <begin position="63"/>
        <end position="81"/>
    </location>
</feature>
<keyword evidence="3 6" id="KW-0812">Transmembrane</keyword>
<evidence type="ECO:0000256" key="4">
    <source>
        <dbReference type="ARBA" id="ARBA00022989"/>
    </source>
</evidence>
<evidence type="ECO:0000256" key="7">
    <source>
        <dbReference type="SAM" id="Phobius"/>
    </source>
</evidence>
<feature type="transmembrane region" description="Helical" evidence="7">
    <location>
        <begin position="12"/>
        <end position="32"/>
    </location>
</feature>
<organism evidence="8 9">
    <name type="scientific">Aminivibrio pyruvatiphilus</name>
    <dbReference type="NCBI Taxonomy" id="1005740"/>
    <lineage>
        <taxon>Bacteria</taxon>
        <taxon>Thermotogati</taxon>
        <taxon>Synergistota</taxon>
        <taxon>Synergistia</taxon>
        <taxon>Synergistales</taxon>
        <taxon>Aminobacteriaceae</taxon>
        <taxon>Aminivibrio</taxon>
    </lineage>
</organism>
<dbReference type="RefSeq" id="WP_133958528.1">
    <property type="nucleotide sequence ID" value="NZ_SORI01000018.1"/>
</dbReference>
<dbReference type="GO" id="GO:0010043">
    <property type="term" value="P:response to zinc ion"/>
    <property type="evidence" value="ECO:0007669"/>
    <property type="project" value="TreeGrafter"/>
</dbReference>
<dbReference type="PANTHER" id="PTHR30477">
    <property type="entry name" value="ABC-TRANSPORTER METAL-BINDING PROTEIN"/>
    <property type="match status" value="1"/>
</dbReference>
<feature type="transmembrane region" description="Helical" evidence="7">
    <location>
        <begin position="37"/>
        <end position="57"/>
    </location>
</feature>
<keyword evidence="9" id="KW-1185">Reference proteome</keyword>
<feature type="transmembrane region" description="Helical" evidence="7">
    <location>
        <begin position="170"/>
        <end position="203"/>
    </location>
</feature>
<evidence type="ECO:0000313" key="8">
    <source>
        <dbReference type="EMBL" id="TDY56649.1"/>
    </source>
</evidence>
<dbReference type="GO" id="GO:0055085">
    <property type="term" value="P:transmembrane transport"/>
    <property type="evidence" value="ECO:0007669"/>
    <property type="project" value="InterPro"/>
</dbReference>
<comment type="similarity">
    <text evidence="2 6">Belongs to the ABC-3 integral membrane protein family.</text>
</comment>
<feature type="transmembrane region" description="Helical" evidence="7">
    <location>
        <begin position="93"/>
        <end position="112"/>
    </location>
</feature>
<evidence type="ECO:0000313" key="9">
    <source>
        <dbReference type="Proteomes" id="UP000295066"/>
    </source>
</evidence>
<dbReference type="Pfam" id="PF00950">
    <property type="entry name" value="ABC-3"/>
    <property type="match status" value="1"/>
</dbReference>
<dbReference type="AlphaFoldDB" id="A0A4R8M1S9"/>
<feature type="transmembrane region" description="Helical" evidence="7">
    <location>
        <begin position="245"/>
        <end position="266"/>
    </location>
</feature>
<feature type="transmembrane region" description="Helical" evidence="7">
    <location>
        <begin position="215"/>
        <end position="238"/>
    </location>
</feature>
<dbReference type="Proteomes" id="UP000295066">
    <property type="component" value="Unassembled WGS sequence"/>
</dbReference>
<evidence type="ECO:0000256" key="6">
    <source>
        <dbReference type="RuleBase" id="RU003943"/>
    </source>
</evidence>
<dbReference type="CDD" id="cd06550">
    <property type="entry name" value="TM_ABC_iron-siderophores_like"/>
    <property type="match status" value="1"/>
</dbReference>
<evidence type="ECO:0000256" key="5">
    <source>
        <dbReference type="ARBA" id="ARBA00023136"/>
    </source>
</evidence>
<reference evidence="8 9" key="1">
    <citation type="submission" date="2019-03" db="EMBL/GenBank/DDBJ databases">
        <title>Genomic Encyclopedia of Type Strains, Phase IV (KMG-IV): sequencing the most valuable type-strain genomes for metagenomic binning, comparative biology and taxonomic classification.</title>
        <authorList>
            <person name="Goeker M."/>
        </authorList>
    </citation>
    <scope>NUCLEOTIDE SEQUENCE [LARGE SCALE GENOMIC DNA]</scope>
    <source>
        <strain evidence="8 9">DSM 25964</strain>
    </source>
</reference>
<feature type="transmembrane region" description="Helical" evidence="7">
    <location>
        <begin position="132"/>
        <end position="149"/>
    </location>
</feature>
<sequence>MTDLLQFEFMRNALWAALLCSGLCGILGTMVVVKRYVILAGGVAHAAYGGVGLALFLGFSPRLGAVGFSLALALLMAWVMLKKASRADAIIGVIWAAGMAAGIIFADLTPGYGSDLMSYLFGSILTVAREDLLLMAGLLAVTLFVGMLWSREIAAFSYDEDFARTRGVPVTLLHFVVVVLISVAVVLIIRVVGLILVIALLTIPPSVAEKYSRSLWTMMGVSCLLSAAFSLGGLALAVRFNLTAGAVIILVASAVYLVSLVIPAGGRMR</sequence>
<dbReference type="SUPFAM" id="SSF81345">
    <property type="entry name" value="ABC transporter involved in vitamin B12 uptake, BtuC"/>
    <property type="match status" value="1"/>
</dbReference>
<comment type="subcellular location">
    <subcellularLocation>
        <location evidence="6">Cell membrane</location>
        <topology evidence="6">Multi-pass membrane protein</topology>
    </subcellularLocation>
    <subcellularLocation>
        <location evidence="1">Membrane</location>
        <topology evidence="1">Multi-pass membrane protein</topology>
    </subcellularLocation>
</comment>
<comment type="caution">
    <text evidence="8">The sequence shown here is derived from an EMBL/GenBank/DDBJ whole genome shotgun (WGS) entry which is preliminary data.</text>
</comment>
<keyword evidence="6" id="KW-0813">Transport</keyword>
<evidence type="ECO:0000256" key="1">
    <source>
        <dbReference type="ARBA" id="ARBA00004141"/>
    </source>
</evidence>
<dbReference type="GO" id="GO:0043190">
    <property type="term" value="C:ATP-binding cassette (ABC) transporter complex"/>
    <property type="evidence" value="ECO:0007669"/>
    <property type="project" value="InterPro"/>
</dbReference>
<protein>
    <submittedName>
        <fullName evidence="8">Zinc transport system permease protein</fullName>
    </submittedName>
</protein>
<proteinExistence type="inferred from homology"/>
<dbReference type="InterPro" id="IPR001626">
    <property type="entry name" value="ABC_TroCD"/>
</dbReference>
<dbReference type="OrthoDB" id="9778117at2"/>
<keyword evidence="4 7" id="KW-1133">Transmembrane helix</keyword>
<accession>A0A4R8M1S9</accession>
<keyword evidence="5 7" id="KW-0472">Membrane</keyword>
<gene>
    <name evidence="8" type="ORF">C8D99_1185</name>
</gene>